<reference evidence="1 2" key="1">
    <citation type="submission" date="2019-07" db="EMBL/GenBank/DDBJ databases">
        <title>Whole genome shotgun sequence of Skermanella aerolata NBRC 106429.</title>
        <authorList>
            <person name="Hosoyama A."/>
            <person name="Uohara A."/>
            <person name="Ohji S."/>
            <person name="Ichikawa N."/>
        </authorList>
    </citation>
    <scope>NUCLEOTIDE SEQUENCE [LARGE SCALE GENOMIC DNA]</scope>
    <source>
        <strain evidence="1 2">NBRC 106429</strain>
    </source>
</reference>
<comment type="caution">
    <text evidence="1">The sequence shown here is derived from an EMBL/GenBank/DDBJ whole genome shotgun (WGS) entry which is preliminary data.</text>
</comment>
<dbReference type="Proteomes" id="UP000321523">
    <property type="component" value="Unassembled WGS sequence"/>
</dbReference>
<accession>A0A512DSX6</accession>
<dbReference type="GO" id="GO:0097351">
    <property type="term" value="F:toxin sequestering activity"/>
    <property type="evidence" value="ECO:0007669"/>
    <property type="project" value="InterPro"/>
</dbReference>
<dbReference type="GO" id="GO:0001558">
    <property type="term" value="P:regulation of cell growth"/>
    <property type="evidence" value="ECO:0007669"/>
    <property type="project" value="InterPro"/>
</dbReference>
<evidence type="ECO:0000313" key="2">
    <source>
        <dbReference type="Proteomes" id="UP000321523"/>
    </source>
</evidence>
<dbReference type="InterPro" id="IPR031848">
    <property type="entry name" value="PrlF_antitoxin"/>
</dbReference>
<dbReference type="OrthoDB" id="9809003at2"/>
<keyword evidence="2" id="KW-1185">Reference proteome</keyword>
<name>A0A512DSX6_9PROT</name>
<proteinExistence type="predicted"/>
<organism evidence="1 2">
    <name type="scientific">Skermanella aerolata</name>
    <dbReference type="NCBI Taxonomy" id="393310"/>
    <lineage>
        <taxon>Bacteria</taxon>
        <taxon>Pseudomonadati</taxon>
        <taxon>Pseudomonadota</taxon>
        <taxon>Alphaproteobacteria</taxon>
        <taxon>Rhodospirillales</taxon>
        <taxon>Azospirillaceae</taxon>
        <taxon>Skermanella</taxon>
    </lineage>
</organism>
<gene>
    <name evidence="1" type="ORF">SAE02_34580</name>
</gene>
<dbReference type="GO" id="GO:0003700">
    <property type="term" value="F:DNA-binding transcription factor activity"/>
    <property type="evidence" value="ECO:0007669"/>
    <property type="project" value="InterPro"/>
</dbReference>
<sequence length="80" mass="8952">MHIIDRGTLLVHVVDDMSQQEQEQRGDPMIGAFLTFIERDAIAHPDRITPLSSSQISHGVELTRDVVVSDDDEIPDDITL</sequence>
<dbReference type="Pfam" id="PF15937">
    <property type="entry name" value="PrlF_antitoxin"/>
    <property type="match status" value="1"/>
</dbReference>
<protein>
    <submittedName>
        <fullName evidence="1">Uncharacterized protein</fullName>
    </submittedName>
</protein>
<dbReference type="EMBL" id="BJYZ01000015">
    <property type="protein sequence ID" value="GEO39310.1"/>
    <property type="molecule type" value="Genomic_DNA"/>
</dbReference>
<dbReference type="AlphaFoldDB" id="A0A512DSX6"/>
<evidence type="ECO:0000313" key="1">
    <source>
        <dbReference type="EMBL" id="GEO39310.1"/>
    </source>
</evidence>